<feature type="transmembrane region" description="Helical" evidence="6">
    <location>
        <begin position="7"/>
        <end position="36"/>
    </location>
</feature>
<dbReference type="InterPro" id="IPR001279">
    <property type="entry name" value="Metallo-B-lactamas"/>
</dbReference>
<reference evidence="8" key="2">
    <citation type="submission" date="2023-10" db="EMBL/GenBank/DDBJ databases">
        <authorList>
            <person name="Khurajog B."/>
        </authorList>
    </citation>
    <scope>NUCLEOTIDE SEQUENCE</scope>
    <source>
        <strain evidence="8">BF9</strain>
    </source>
</reference>
<dbReference type="Proteomes" id="UP001280897">
    <property type="component" value="Unassembled WGS sequence"/>
</dbReference>
<sequence length="752" mass="85419">MESSSSLIWATVTIFLLAGYVFTRSIVFLVLLFVWFGRVCWLRQLFPVIQVVTLGLLFGWHFSHVSHFIGQHQKSYENVRIILNVHPDEVKIREDGISIRAFNNSFDHQGVQAFIPLESPKLQQSFQNNSQDLQLEVAGNLGPLAQPTNVNQFDFRRIMYGKKVYYNLNKTQLINVRQLPLKSYQAWMHHWRKKLLDRCQQFAEPLRSYCAGIILGEQTDFLKENSEKLRNLGIIHLFCISGLHVFYFIKLIEKIGIWLRIDRETLFTIQMVVLPIYFVLGGGSTSLFRAVTLILIKLVAQRLRLDFGGGVEAWCIVLLINLWLNPFVLLQMGGQLSYLLSLVLISQSTTSSLKISFKLFLIEIPIILFSMYKIHLLTVLFNLLCVPLFSSLVIPAVLIAFCFPLTASVINQVIIGIEWGLQRLDQLPGLLLIGKPSRWLVMFLLVIALKIVSTDAQTLKKRLFKVYWLTWIATGVYFRLLPFGEVTFFDVGQGDSILIREPFNRSVTMVDTGGKLRFGSRQKQTSTIAKNSSINYLQSIGISKIDTLCLTHQDVDHIGEVKAVLQNLKVQQLLFPAGVEKTDNFRYQILPYLHQTRIVEVLKGAQVSRLPLQILYPERPGKGANEDSLVLEGKFGGKRILLSGDLDISGEQKLLQNPELVGKVDIFKLGHHGSKTANSPELLSAISPKLAVVSAGRNNRYGHPNAEVIERLQRLRIPVVSTQDYGMISYRYFFNGMGRWKVGIDKKGSIVQ</sequence>
<accession>A0AAW8YFR6</accession>
<dbReference type="AlphaFoldDB" id="A0AAW8YFR6"/>
<dbReference type="Pfam" id="PF03772">
    <property type="entry name" value="Competence"/>
    <property type="match status" value="1"/>
</dbReference>
<dbReference type="SUPFAM" id="SSF56281">
    <property type="entry name" value="Metallo-hydrolase/oxidoreductase"/>
    <property type="match status" value="1"/>
</dbReference>
<feature type="transmembrane region" description="Helical" evidence="6">
    <location>
        <begin position="272"/>
        <end position="299"/>
    </location>
</feature>
<dbReference type="PANTHER" id="PTHR30619">
    <property type="entry name" value="DNA INTERNALIZATION/COMPETENCE PROTEIN COMEC/REC2"/>
    <property type="match status" value="1"/>
</dbReference>
<evidence type="ECO:0000256" key="4">
    <source>
        <dbReference type="ARBA" id="ARBA00022989"/>
    </source>
</evidence>
<gene>
    <name evidence="8" type="ORF">R0G89_02455</name>
</gene>
<reference evidence="8" key="1">
    <citation type="journal article" date="2023" name="PeerJ">
        <title>Selection and evaluation of lactic acid bacteria from chicken feces in Thailand as potential probiotics.</title>
        <authorList>
            <person name="Khurajog B."/>
            <person name="Disastra Y."/>
            <person name="Lawwyne L.D."/>
            <person name="Sirichokchatchawan W."/>
            <person name="Niyomtham W."/>
            <person name="Yindee J."/>
            <person name="Hampson D.J."/>
            <person name="Prapasarakul N."/>
        </authorList>
    </citation>
    <scope>NUCLEOTIDE SEQUENCE</scope>
    <source>
        <strain evidence="8">BF9</strain>
    </source>
</reference>
<comment type="caution">
    <text evidence="8">The sequence shown here is derived from an EMBL/GenBank/DDBJ whole genome shotgun (WGS) entry which is preliminary data.</text>
</comment>
<dbReference type="EMBL" id="JAWJAV010000001">
    <property type="protein sequence ID" value="MDV2620598.1"/>
    <property type="molecule type" value="Genomic_DNA"/>
</dbReference>
<dbReference type="Pfam" id="PF00753">
    <property type="entry name" value="Lactamase_B"/>
    <property type="match status" value="1"/>
</dbReference>
<dbReference type="SMART" id="SM00849">
    <property type="entry name" value="Lactamase_B"/>
    <property type="match status" value="1"/>
</dbReference>
<keyword evidence="3 6" id="KW-0812">Transmembrane</keyword>
<evidence type="ECO:0000313" key="8">
    <source>
        <dbReference type="EMBL" id="MDV2620598.1"/>
    </source>
</evidence>
<evidence type="ECO:0000259" key="7">
    <source>
        <dbReference type="SMART" id="SM00849"/>
    </source>
</evidence>
<dbReference type="RefSeq" id="WP_008841330.1">
    <property type="nucleotide sequence ID" value="NZ_CP050079.1"/>
</dbReference>
<dbReference type="NCBIfam" id="TIGR00360">
    <property type="entry name" value="ComEC_N-term"/>
    <property type="match status" value="1"/>
</dbReference>
<feature type="transmembrane region" description="Helical" evidence="6">
    <location>
        <begin position="464"/>
        <end position="481"/>
    </location>
</feature>
<feature type="domain" description="Metallo-beta-lactamase" evidence="7">
    <location>
        <begin position="493"/>
        <end position="697"/>
    </location>
</feature>
<feature type="transmembrane region" description="Helical" evidence="6">
    <location>
        <begin position="353"/>
        <end position="372"/>
    </location>
</feature>
<dbReference type="InterPro" id="IPR004477">
    <property type="entry name" value="ComEC_N"/>
</dbReference>
<proteinExistence type="predicted"/>
<feature type="transmembrane region" description="Helical" evidence="6">
    <location>
        <begin position="232"/>
        <end position="252"/>
    </location>
</feature>
<dbReference type="InterPro" id="IPR052159">
    <property type="entry name" value="Competence_DNA_uptake"/>
</dbReference>
<evidence type="ECO:0000256" key="2">
    <source>
        <dbReference type="ARBA" id="ARBA00022475"/>
    </source>
</evidence>
<dbReference type="Gene3D" id="3.60.15.10">
    <property type="entry name" value="Ribonuclease Z/Hydroxyacylglutathione hydrolase-like"/>
    <property type="match status" value="1"/>
</dbReference>
<evidence type="ECO:0000256" key="1">
    <source>
        <dbReference type="ARBA" id="ARBA00004651"/>
    </source>
</evidence>
<evidence type="ECO:0000256" key="3">
    <source>
        <dbReference type="ARBA" id="ARBA00022692"/>
    </source>
</evidence>
<feature type="transmembrane region" description="Helical" evidence="6">
    <location>
        <begin position="430"/>
        <end position="452"/>
    </location>
</feature>
<organism evidence="8 9">
    <name type="scientific">Pediococcus acidilactici</name>
    <dbReference type="NCBI Taxonomy" id="1254"/>
    <lineage>
        <taxon>Bacteria</taxon>
        <taxon>Bacillati</taxon>
        <taxon>Bacillota</taxon>
        <taxon>Bacilli</taxon>
        <taxon>Lactobacillales</taxon>
        <taxon>Lactobacillaceae</taxon>
        <taxon>Pediococcus</taxon>
        <taxon>Pediococcus acidilactici group</taxon>
    </lineage>
</organism>
<dbReference type="GO" id="GO:0005886">
    <property type="term" value="C:plasma membrane"/>
    <property type="evidence" value="ECO:0007669"/>
    <property type="project" value="UniProtKB-SubCell"/>
</dbReference>
<feature type="transmembrane region" description="Helical" evidence="6">
    <location>
        <begin position="379"/>
        <end position="410"/>
    </location>
</feature>
<evidence type="ECO:0000256" key="5">
    <source>
        <dbReference type="ARBA" id="ARBA00023136"/>
    </source>
</evidence>
<dbReference type="InterPro" id="IPR036866">
    <property type="entry name" value="RibonucZ/Hydroxyglut_hydro"/>
</dbReference>
<evidence type="ECO:0000313" key="9">
    <source>
        <dbReference type="Proteomes" id="UP001280897"/>
    </source>
</evidence>
<name>A0AAW8YFR6_PEDAC</name>
<dbReference type="GO" id="GO:0030420">
    <property type="term" value="P:establishment of competence for transformation"/>
    <property type="evidence" value="ECO:0007669"/>
    <property type="project" value="InterPro"/>
</dbReference>
<dbReference type="GeneID" id="57366095"/>
<dbReference type="CDD" id="cd07731">
    <property type="entry name" value="ComA-like_MBL-fold"/>
    <property type="match status" value="1"/>
</dbReference>
<feature type="transmembrane region" description="Helical" evidence="6">
    <location>
        <begin position="48"/>
        <end position="70"/>
    </location>
</feature>
<keyword evidence="2" id="KW-1003">Cell membrane</keyword>
<dbReference type="InterPro" id="IPR035681">
    <property type="entry name" value="ComA-like_MBL"/>
</dbReference>
<keyword evidence="4 6" id="KW-1133">Transmembrane helix</keyword>
<dbReference type="NCBIfam" id="TIGR00361">
    <property type="entry name" value="ComEC_Rec2"/>
    <property type="match status" value="1"/>
</dbReference>
<protein>
    <submittedName>
        <fullName evidence="8">DNA internalization-related competence protein ComEC/Rec2</fullName>
    </submittedName>
</protein>
<dbReference type="InterPro" id="IPR004797">
    <property type="entry name" value="Competence_ComEC/Rec2"/>
</dbReference>
<keyword evidence="5 6" id="KW-0472">Membrane</keyword>
<comment type="subcellular location">
    <subcellularLocation>
        <location evidence="1">Cell membrane</location>
        <topology evidence="1">Multi-pass membrane protein</topology>
    </subcellularLocation>
</comment>
<feature type="transmembrane region" description="Helical" evidence="6">
    <location>
        <begin position="311"/>
        <end position="333"/>
    </location>
</feature>
<dbReference type="PANTHER" id="PTHR30619:SF7">
    <property type="entry name" value="BETA-LACTAMASE DOMAIN PROTEIN"/>
    <property type="match status" value="1"/>
</dbReference>
<evidence type="ECO:0000256" key="6">
    <source>
        <dbReference type="SAM" id="Phobius"/>
    </source>
</evidence>